<feature type="DNA-binding region" description="H-T-H motif" evidence="5">
    <location>
        <begin position="31"/>
        <end position="50"/>
    </location>
</feature>
<evidence type="ECO:0000256" key="5">
    <source>
        <dbReference type="PROSITE-ProRule" id="PRU00335"/>
    </source>
</evidence>
<dbReference type="InterPro" id="IPR039538">
    <property type="entry name" value="BetI_C"/>
</dbReference>
<keyword evidence="4" id="KW-0804">Transcription</keyword>
<evidence type="ECO:0000313" key="7">
    <source>
        <dbReference type="EMBL" id="MBL1076763.1"/>
    </source>
</evidence>
<dbReference type="InterPro" id="IPR009057">
    <property type="entry name" value="Homeodomain-like_sf"/>
</dbReference>
<dbReference type="PROSITE" id="PS50977">
    <property type="entry name" value="HTH_TETR_2"/>
    <property type="match status" value="1"/>
</dbReference>
<dbReference type="Pfam" id="PF00440">
    <property type="entry name" value="TetR_N"/>
    <property type="match status" value="1"/>
</dbReference>
<dbReference type="Pfam" id="PF13977">
    <property type="entry name" value="TetR_C_6"/>
    <property type="match status" value="1"/>
</dbReference>
<keyword evidence="1" id="KW-0678">Repressor</keyword>
<evidence type="ECO:0000313" key="8">
    <source>
        <dbReference type="Proteomes" id="UP000602198"/>
    </source>
</evidence>
<keyword evidence="8" id="KW-1185">Reference proteome</keyword>
<dbReference type="RefSeq" id="WP_201949300.1">
    <property type="nucleotide sequence ID" value="NZ_JAERRJ010000007.1"/>
</dbReference>
<proteinExistence type="predicted"/>
<evidence type="ECO:0000256" key="1">
    <source>
        <dbReference type="ARBA" id="ARBA00022491"/>
    </source>
</evidence>
<dbReference type="InterPro" id="IPR001647">
    <property type="entry name" value="HTH_TetR"/>
</dbReference>
<feature type="domain" description="HTH tetR-type" evidence="6">
    <location>
        <begin position="8"/>
        <end position="68"/>
    </location>
</feature>
<sequence>MPRVADHDQRRELMTRAFQRLLAAEGIGRVSFTRVAAEAGISVGLIQHYFANKDELLRFSYRDCLRRSAERVAARIRAGEAAAEPISAMLLASLTELLPLDAERTVEFRVERNLWLLSLHDAELAELAHRATADLHGRIVTAIENGKECGEVRLEVDGSTAATMILSATRGLADALSMRPGPALDAAAVDAVLKPVVSVVFTGRCRHYDPGTGGRVPDSETDVQ</sequence>
<evidence type="ECO:0000259" key="6">
    <source>
        <dbReference type="PROSITE" id="PS50977"/>
    </source>
</evidence>
<dbReference type="SUPFAM" id="SSF48498">
    <property type="entry name" value="Tetracyclin repressor-like, C-terminal domain"/>
    <property type="match status" value="1"/>
</dbReference>
<gene>
    <name evidence="7" type="ORF">JK358_20405</name>
</gene>
<reference evidence="7 8" key="1">
    <citation type="submission" date="2021-01" db="EMBL/GenBank/DDBJ databases">
        <title>WGS of actinomycetes isolated from Thailand.</title>
        <authorList>
            <person name="Thawai C."/>
        </authorList>
    </citation>
    <scope>NUCLEOTIDE SEQUENCE [LARGE SCALE GENOMIC DNA]</scope>
    <source>
        <strain evidence="7 8">LPG 2</strain>
    </source>
</reference>
<dbReference type="SUPFAM" id="SSF46689">
    <property type="entry name" value="Homeodomain-like"/>
    <property type="match status" value="1"/>
</dbReference>
<dbReference type="PANTHER" id="PTHR30055:SF234">
    <property type="entry name" value="HTH-TYPE TRANSCRIPTIONAL REGULATOR BETI"/>
    <property type="match status" value="1"/>
</dbReference>
<dbReference type="InterPro" id="IPR036271">
    <property type="entry name" value="Tet_transcr_reg_TetR-rel_C_sf"/>
</dbReference>
<dbReference type="InterPro" id="IPR050109">
    <property type="entry name" value="HTH-type_TetR-like_transc_reg"/>
</dbReference>
<dbReference type="EMBL" id="JAERRJ010000007">
    <property type="protein sequence ID" value="MBL1076763.1"/>
    <property type="molecule type" value="Genomic_DNA"/>
</dbReference>
<dbReference type="PRINTS" id="PR00455">
    <property type="entry name" value="HTHTETR"/>
</dbReference>
<protein>
    <submittedName>
        <fullName evidence="7">TetR/AcrR family transcriptional regulator</fullName>
    </submittedName>
</protein>
<dbReference type="Gene3D" id="1.10.357.10">
    <property type="entry name" value="Tetracycline Repressor, domain 2"/>
    <property type="match status" value="1"/>
</dbReference>
<organism evidence="7 8">
    <name type="scientific">Nocardia acididurans</name>
    <dbReference type="NCBI Taxonomy" id="2802282"/>
    <lineage>
        <taxon>Bacteria</taxon>
        <taxon>Bacillati</taxon>
        <taxon>Actinomycetota</taxon>
        <taxon>Actinomycetes</taxon>
        <taxon>Mycobacteriales</taxon>
        <taxon>Nocardiaceae</taxon>
        <taxon>Nocardia</taxon>
    </lineage>
</organism>
<accession>A0ABS1MC49</accession>
<keyword evidence="3 5" id="KW-0238">DNA-binding</keyword>
<evidence type="ECO:0000256" key="2">
    <source>
        <dbReference type="ARBA" id="ARBA00023015"/>
    </source>
</evidence>
<comment type="caution">
    <text evidence="7">The sequence shown here is derived from an EMBL/GenBank/DDBJ whole genome shotgun (WGS) entry which is preliminary data.</text>
</comment>
<name>A0ABS1MC49_9NOCA</name>
<evidence type="ECO:0000256" key="3">
    <source>
        <dbReference type="ARBA" id="ARBA00023125"/>
    </source>
</evidence>
<keyword evidence="2" id="KW-0805">Transcription regulation</keyword>
<dbReference type="PANTHER" id="PTHR30055">
    <property type="entry name" value="HTH-TYPE TRANSCRIPTIONAL REGULATOR RUTR"/>
    <property type="match status" value="1"/>
</dbReference>
<evidence type="ECO:0000256" key="4">
    <source>
        <dbReference type="ARBA" id="ARBA00023163"/>
    </source>
</evidence>
<dbReference type="Proteomes" id="UP000602198">
    <property type="component" value="Unassembled WGS sequence"/>
</dbReference>